<dbReference type="Gene3D" id="1.25.40.10">
    <property type="entry name" value="Tetratricopeptide repeat domain"/>
    <property type="match status" value="1"/>
</dbReference>
<dbReference type="SUPFAM" id="SSF48452">
    <property type="entry name" value="TPR-like"/>
    <property type="match status" value="1"/>
</dbReference>
<name>A0A4Y7M052_9CRUS</name>
<comment type="similarity">
    <text evidence="2">Belongs to the SLC13A/DASS transporter (TC 2.A.47) family. NADC subfamily.</text>
</comment>
<feature type="transmembrane region" description="Helical" evidence="7">
    <location>
        <begin position="491"/>
        <end position="509"/>
    </location>
</feature>
<dbReference type="GO" id="GO:0015141">
    <property type="term" value="F:succinate transmembrane transporter activity"/>
    <property type="evidence" value="ECO:0007669"/>
    <property type="project" value="TreeGrafter"/>
</dbReference>
<proteinExistence type="evidence at transcript level"/>
<evidence type="ECO:0000256" key="1">
    <source>
        <dbReference type="ARBA" id="ARBA00004141"/>
    </source>
</evidence>
<keyword evidence="5 7" id="KW-0472">Membrane</keyword>
<dbReference type="InterPro" id="IPR011990">
    <property type="entry name" value="TPR-like_helical_dom_sf"/>
</dbReference>
<feature type="transmembrane region" description="Helical" evidence="7">
    <location>
        <begin position="361"/>
        <end position="378"/>
    </location>
</feature>
<dbReference type="GO" id="GO:0015137">
    <property type="term" value="F:citrate transmembrane transporter activity"/>
    <property type="evidence" value="ECO:0007669"/>
    <property type="project" value="TreeGrafter"/>
</dbReference>
<feature type="transmembrane region" description="Helical" evidence="7">
    <location>
        <begin position="322"/>
        <end position="341"/>
    </location>
</feature>
<dbReference type="GO" id="GO:0005886">
    <property type="term" value="C:plasma membrane"/>
    <property type="evidence" value="ECO:0007669"/>
    <property type="project" value="TreeGrafter"/>
</dbReference>
<dbReference type="PANTHER" id="PTHR10283">
    <property type="entry name" value="SOLUTE CARRIER FAMILY 13 MEMBER"/>
    <property type="match status" value="1"/>
</dbReference>
<dbReference type="InterPro" id="IPR001898">
    <property type="entry name" value="SLC13A/DASS"/>
</dbReference>
<feature type="transmembrane region" description="Helical" evidence="7">
    <location>
        <begin position="449"/>
        <end position="479"/>
    </location>
</feature>
<keyword evidence="4 7" id="KW-1133">Transmembrane helix</keyword>
<dbReference type="PANTHER" id="PTHR10283:SF82">
    <property type="entry name" value="SOLUTE CARRIER FAMILY 13 MEMBER 2"/>
    <property type="match status" value="1"/>
</dbReference>
<feature type="transmembrane region" description="Helical" evidence="7">
    <location>
        <begin position="47"/>
        <end position="71"/>
    </location>
</feature>
<evidence type="ECO:0000256" key="2">
    <source>
        <dbReference type="ARBA" id="ARBA00006772"/>
    </source>
</evidence>
<keyword evidence="3 7" id="KW-0812">Transmembrane</keyword>
<dbReference type="AlphaFoldDB" id="A0A4Y7M052"/>
<evidence type="ECO:0000313" key="8">
    <source>
        <dbReference type="EMBL" id="SVE73165.1"/>
    </source>
</evidence>
<protein>
    <submittedName>
        <fullName evidence="8">EOG090X0CGE</fullName>
    </submittedName>
</protein>
<evidence type="ECO:0000256" key="4">
    <source>
        <dbReference type="ARBA" id="ARBA00022989"/>
    </source>
</evidence>
<dbReference type="CDD" id="cd01115">
    <property type="entry name" value="SLC13_permease"/>
    <property type="match status" value="1"/>
</dbReference>
<accession>A0A4Y7M052</accession>
<feature type="compositionally biased region" description="Basic and acidic residues" evidence="6">
    <location>
        <begin position="760"/>
        <end position="776"/>
    </location>
</feature>
<organism evidence="8">
    <name type="scientific">Ceriodaphnia reticulata</name>
    <dbReference type="NCBI Taxonomy" id="302197"/>
    <lineage>
        <taxon>Eukaryota</taxon>
        <taxon>Metazoa</taxon>
        <taxon>Ecdysozoa</taxon>
        <taxon>Arthropoda</taxon>
        <taxon>Crustacea</taxon>
        <taxon>Branchiopoda</taxon>
        <taxon>Diplostraca</taxon>
        <taxon>Cladocera</taxon>
        <taxon>Anomopoda</taxon>
        <taxon>Daphniidae</taxon>
        <taxon>Ceriodaphnia</taxon>
    </lineage>
</organism>
<evidence type="ECO:0000256" key="7">
    <source>
        <dbReference type="SAM" id="Phobius"/>
    </source>
</evidence>
<feature type="transmembrane region" description="Helical" evidence="7">
    <location>
        <begin position="529"/>
        <end position="547"/>
    </location>
</feature>
<reference evidence="8" key="1">
    <citation type="submission" date="2018-08" db="EMBL/GenBank/DDBJ databases">
        <authorList>
            <person name="Cornetti L."/>
        </authorList>
    </citation>
    <scope>NUCLEOTIDE SEQUENCE</scope>
    <source>
        <strain evidence="8">OM-SAIQ-clone2</strain>
    </source>
</reference>
<gene>
    <name evidence="8" type="primary">EOG090X0CGE</name>
</gene>
<evidence type="ECO:0000256" key="6">
    <source>
        <dbReference type="SAM" id="MobiDB-lite"/>
    </source>
</evidence>
<comment type="subcellular location">
    <subcellularLocation>
        <location evidence="1">Membrane</location>
        <topology evidence="1">Multi-pass membrane protein</topology>
    </subcellularLocation>
</comment>
<dbReference type="Gene3D" id="2.10.80.10">
    <property type="entry name" value="Lipase, subunit A"/>
    <property type="match status" value="1"/>
</dbReference>
<evidence type="ECO:0000256" key="5">
    <source>
        <dbReference type="ARBA" id="ARBA00023136"/>
    </source>
</evidence>
<evidence type="ECO:0000256" key="3">
    <source>
        <dbReference type="ARBA" id="ARBA00022692"/>
    </source>
</evidence>
<dbReference type="EMBL" id="LR003546">
    <property type="protein sequence ID" value="SVE73165.1"/>
    <property type="molecule type" value="mRNA"/>
</dbReference>
<feature type="transmembrane region" description="Helical" evidence="7">
    <location>
        <begin position="221"/>
        <end position="242"/>
    </location>
</feature>
<sequence length="916" mass="101676">MFGFKRFLQTHFCPYWKTFVVIITPILLLPLPLAVHGAEARAGYGVLLMTIFWLTSALPVAITSLLPIVVFPLMDILSTGEVCALYLQESNVVFFGGVVLALGVEKSNLHRRIALRVILTVGTNPRWLMLGFMMVSMVLSLWISNSGVTAMLIPIVEAVVDELFQESKDSKELKDIEAGANIPTISQISGISAVVVMHEKEQPTERCDATNEIKRRIKVPFLIAVSYAASIGGTGTLIGSGSPLSFKGILEELYGTETGLSFASWMAVAIPVALVTTLFAWALILIMFISNFKPGEDGQSAMRDKKDIKSSIRLQYRELGPITFYEKSIMFLFSLLILLWVFKDPQFMPGWEDAFPLEHRIGDATVAIAIVVLAFILPSKPRFWCLGKPGKESRPSPALLDWAYVQQKFPWSVLLLLGGGYVISDASKVSGLSLLLGNYLSSLAALPPFAVMFLMCLLASALTEIASNTAVASILLPIVAQIGEVTKMNPLYLMIPVTISCCHTFMLPVGTPCNAMVFSAAKMRPGEMIKVGAVLNVIAILVLCIDVRDLFRNWREDNCRQSEDVVDLWKDILANNLGKLGDEGWLVLEQVFIAALDCQNMEIANFCLSKLNQEFPESLRVKRLKAMKYEALERYEDALDILDLIIKKDETNAAPRKRKEAWLELCDLYISQQEWNKAAFCVEELMLHSPFNHLYLQRYAEIKYTQGGYENLEVARSYYSQAAKLNPNNVRALYGLLLAQQMALMTLQRKTPGLTSKTTKWTEEERAEKPEGSPKSDGRISVYCQLLTHKMLSKCGLLLLCSTLVLAAKLQPLPSYVKLGDCRSNDDCPSKCCLIGMMRFSAPWCAPLLHYGDQCRPANTQLTNATLNYPGGLEIFVKDAYQVLCPCDASQGLVCSAMDGTCVSNVLHMENSIDIR</sequence>
<dbReference type="Pfam" id="PF00939">
    <property type="entry name" value="Na_sulph_symp"/>
    <property type="match status" value="1"/>
</dbReference>
<feature type="transmembrane region" description="Helical" evidence="7">
    <location>
        <begin position="124"/>
        <end position="143"/>
    </location>
</feature>
<feature type="transmembrane region" description="Helical" evidence="7">
    <location>
        <begin position="262"/>
        <end position="289"/>
    </location>
</feature>
<feature type="region of interest" description="Disordered" evidence="6">
    <location>
        <begin position="755"/>
        <end position="776"/>
    </location>
</feature>
<feature type="transmembrane region" description="Helical" evidence="7">
    <location>
        <begin position="83"/>
        <end position="104"/>
    </location>
</feature>